<dbReference type="EMBL" id="BDSA01000002">
    <property type="protein sequence ID" value="GBE60399.1"/>
    <property type="molecule type" value="Genomic_DNA"/>
</dbReference>
<evidence type="ECO:0000259" key="1">
    <source>
        <dbReference type="Pfam" id="PF23527"/>
    </source>
</evidence>
<keyword evidence="3" id="KW-1185">Reference proteome</keyword>
<dbReference type="InterPro" id="IPR056353">
    <property type="entry name" value="Microp_dom_apicomplexa_4"/>
</dbReference>
<dbReference type="GeneID" id="39874169"/>
<dbReference type="Proteomes" id="UP000236319">
    <property type="component" value="Unassembled WGS sequence"/>
</dbReference>
<name>A0A2H6KBR1_9APIC</name>
<evidence type="ECO:0000313" key="3">
    <source>
        <dbReference type="Proteomes" id="UP000236319"/>
    </source>
</evidence>
<sequence>MIDVVKPSLRLIRLLYKTYNNRDISNVCDFELEYGLLCGEDNILHLACYICQELELLTGTNDGAIQDGALRTPSIDDVKLLLAQFGKVKAIKNVIALQTTQIYGITRRNSLMIPGVLLNELTSRRIEAKRSYISSICSKEFYTDPLCNSDVVNLLKKHELVANVEEVNEDTVLKVLDSIDDKLLNNDGVFQEYMLADETVNAIRILSSSLCDEYNERWNLYLVRFDALLKVFLQSKNLKDNEALRTLLIVIHHWRNAGNTRFKKFNIYDIYNASGDILEVRKAYDGSPPVDLVNLYSEHSAVPPEGQLTSFIKRVQISEPTHRLGIPEAFSTKRFFKKFSKH</sequence>
<gene>
    <name evidence="2" type="ORF">BOVATA_018920</name>
</gene>
<reference evidence="2 3" key="1">
    <citation type="journal article" date="2017" name="BMC Genomics">
        <title>Whole-genome assembly of Babesia ovata and comparative genomics between closely related pathogens.</title>
        <authorList>
            <person name="Yamagishi J."/>
            <person name="Asada M."/>
            <person name="Hakimi H."/>
            <person name="Tanaka T.Q."/>
            <person name="Sugimoto C."/>
            <person name="Kawazu S."/>
        </authorList>
    </citation>
    <scope>NUCLEOTIDE SEQUENCE [LARGE SCALE GENOMIC DNA]</scope>
    <source>
        <strain evidence="2 3">Miyake</strain>
    </source>
</reference>
<comment type="caution">
    <text evidence="2">The sequence shown here is derived from an EMBL/GenBank/DDBJ whole genome shotgun (WGS) entry which is preliminary data.</text>
</comment>
<dbReference type="Pfam" id="PF23527">
    <property type="entry name" value="Microp_apicomplexa_14"/>
    <property type="match status" value="1"/>
</dbReference>
<proteinExistence type="predicted"/>
<accession>A0A2H6KBR1</accession>
<evidence type="ECO:0000313" key="2">
    <source>
        <dbReference type="EMBL" id="GBE60399.1"/>
    </source>
</evidence>
<dbReference type="RefSeq" id="XP_028866642.1">
    <property type="nucleotide sequence ID" value="XM_029010809.1"/>
</dbReference>
<dbReference type="VEuPathDB" id="PiroplasmaDB:BOVATA_018920"/>
<dbReference type="OrthoDB" id="365794at2759"/>
<protein>
    <submittedName>
        <fullName evidence="2">Bacteriolytic enzyme, putative</fullName>
    </submittedName>
</protein>
<feature type="domain" description="Microprotein" evidence="1">
    <location>
        <begin position="300"/>
        <end position="342"/>
    </location>
</feature>
<dbReference type="AlphaFoldDB" id="A0A2H6KBR1"/>
<organism evidence="2 3">
    <name type="scientific">Babesia ovata</name>
    <dbReference type="NCBI Taxonomy" id="189622"/>
    <lineage>
        <taxon>Eukaryota</taxon>
        <taxon>Sar</taxon>
        <taxon>Alveolata</taxon>
        <taxon>Apicomplexa</taxon>
        <taxon>Aconoidasida</taxon>
        <taxon>Piroplasmida</taxon>
        <taxon>Babesiidae</taxon>
        <taxon>Babesia</taxon>
    </lineage>
</organism>